<accession>A0A8J2KXN3</accession>
<dbReference type="PANTHER" id="PTHR43763:SF6">
    <property type="entry name" value="XAA-PRO AMINOPEPTIDASE 1"/>
    <property type="match status" value="1"/>
</dbReference>
<organism evidence="1 2">
    <name type="scientific">Allacma fusca</name>
    <dbReference type="NCBI Taxonomy" id="39272"/>
    <lineage>
        <taxon>Eukaryota</taxon>
        <taxon>Metazoa</taxon>
        <taxon>Ecdysozoa</taxon>
        <taxon>Arthropoda</taxon>
        <taxon>Hexapoda</taxon>
        <taxon>Collembola</taxon>
        <taxon>Symphypleona</taxon>
        <taxon>Sminthuridae</taxon>
        <taxon>Allacma</taxon>
    </lineage>
</organism>
<evidence type="ECO:0000313" key="1">
    <source>
        <dbReference type="EMBL" id="CAG7821672.1"/>
    </source>
</evidence>
<keyword evidence="2" id="KW-1185">Reference proteome</keyword>
<dbReference type="Pfam" id="PF16189">
    <property type="entry name" value="Creatinase_N_2"/>
    <property type="match status" value="1"/>
</dbReference>
<dbReference type="Proteomes" id="UP000708208">
    <property type="component" value="Unassembled WGS sequence"/>
</dbReference>
<protein>
    <recommendedName>
        <fullName evidence="3">Creatinase N-terminal domain-containing protein</fullName>
    </recommendedName>
</protein>
<name>A0A8J2KXN3_9HEXA</name>
<dbReference type="OrthoDB" id="9995434at2759"/>
<dbReference type="PANTHER" id="PTHR43763">
    <property type="entry name" value="XAA-PRO AMINOPEPTIDASE 1"/>
    <property type="match status" value="1"/>
</dbReference>
<dbReference type="AlphaFoldDB" id="A0A8J2KXN3"/>
<comment type="caution">
    <text evidence="1">The sequence shown here is derived from an EMBL/GenBank/DDBJ whole genome shotgun (WGS) entry which is preliminary data.</text>
</comment>
<evidence type="ECO:0008006" key="3">
    <source>
        <dbReference type="Google" id="ProtNLM"/>
    </source>
</evidence>
<dbReference type="EMBL" id="CAJVCH010517808">
    <property type="protein sequence ID" value="CAG7821672.1"/>
    <property type="molecule type" value="Genomic_DNA"/>
</dbReference>
<evidence type="ECO:0000313" key="2">
    <source>
        <dbReference type="Proteomes" id="UP000708208"/>
    </source>
</evidence>
<reference evidence="1" key="1">
    <citation type="submission" date="2021-06" db="EMBL/GenBank/DDBJ databases">
        <authorList>
            <person name="Hodson N. C."/>
            <person name="Mongue J. A."/>
            <person name="Jaron S. K."/>
        </authorList>
    </citation>
    <scope>NUCLEOTIDE SEQUENCE</scope>
</reference>
<dbReference type="InterPro" id="IPR050422">
    <property type="entry name" value="X-Pro_aminopeptidase_P"/>
</dbReference>
<proteinExistence type="predicted"/>
<sequence>MSGHPRVPSLLELSSRVVQCSINVWLVGDEPQSRCCRRRSFSVILLIRYGRISRNAQPNRHGTGSRMCWYRSVEDKLTEIRTVMTNNGVDILVVSDLDEVAWLINQRREGIDYNPFIFAYFIMLQT</sequence>
<gene>
    <name evidence="1" type="ORF">AFUS01_LOCUS31993</name>
</gene>